<gene>
    <name evidence="3" type="ORF">J5N97_000002</name>
</gene>
<keyword evidence="4" id="KW-1185">Reference proteome</keyword>
<reference evidence="3 4" key="1">
    <citation type="journal article" date="2022" name="Hortic Res">
        <title>The genome of Dioscorea zingiberensis sheds light on the biosynthesis, origin and evolution of the medicinally important diosgenin saponins.</title>
        <authorList>
            <person name="Li Y."/>
            <person name="Tan C."/>
            <person name="Li Z."/>
            <person name="Guo J."/>
            <person name="Li S."/>
            <person name="Chen X."/>
            <person name="Wang C."/>
            <person name="Dai X."/>
            <person name="Yang H."/>
            <person name="Song W."/>
            <person name="Hou L."/>
            <person name="Xu J."/>
            <person name="Tong Z."/>
            <person name="Xu A."/>
            <person name="Yuan X."/>
            <person name="Wang W."/>
            <person name="Yang Q."/>
            <person name="Chen L."/>
            <person name="Sun Z."/>
            <person name="Wang K."/>
            <person name="Pan B."/>
            <person name="Chen J."/>
            <person name="Bao Y."/>
            <person name="Liu F."/>
            <person name="Qi X."/>
            <person name="Gang D.R."/>
            <person name="Wen J."/>
            <person name="Li J."/>
        </authorList>
    </citation>
    <scope>NUCLEOTIDE SEQUENCE [LARGE SCALE GENOMIC DNA]</scope>
    <source>
        <strain evidence="3">Dzin_1.0</strain>
    </source>
</reference>
<accession>A0A9D5H3A4</accession>
<dbReference type="Proteomes" id="UP001085076">
    <property type="component" value="Unassembled WGS sequence"/>
</dbReference>
<evidence type="ECO:0000256" key="1">
    <source>
        <dbReference type="ARBA" id="ARBA00022737"/>
    </source>
</evidence>
<dbReference type="GO" id="GO:0003723">
    <property type="term" value="F:RNA binding"/>
    <property type="evidence" value="ECO:0007669"/>
    <property type="project" value="InterPro"/>
</dbReference>
<evidence type="ECO:0000313" key="3">
    <source>
        <dbReference type="EMBL" id="KAJ0961683.1"/>
    </source>
</evidence>
<evidence type="ECO:0008006" key="5">
    <source>
        <dbReference type="Google" id="ProtNLM"/>
    </source>
</evidence>
<dbReference type="PROSITE" id="PS51375">
    <property type="entry name" value="PPR"/>
    <property type="match status" value="3"/>
</dbReference>
<dbReference type="InterPro" id="IPR046848">
    <property type="entry name" value="E_motif"/>
</dbReference>
<feature type="repeat" description="PPR" evidence="2">
    <location>
        <begin position="124"/>
        <end position="158"/>
    </location>
</feature>
<dbReference type="PANTHER" id="PTHR47926">
    <property type="entry name" value="PENTATRICOPEPTIDE REPEAT-CONTAINING PROTEIN"/>
    <property type="match status" value="1"/>
</dbReference>
<dbReference type="NCBIfam" id="TIGR00756">
    <property type="entry name" value="PPR"/>
    <property type="match status" value="1"/>
</dbReference>
<name>A0A9D5H3A4_9LILI</name>
<sequence>MKLLQWRPIRAKNKKLWFSSIPQQNPNPIHSPLFDNLAQLCHQKDLQKAMGVMNVIEDHHLRADPITYSSLIKLCIENRAVNEGRRIHRHLSDDGRPPKLFLSNSLLSILAEANAVFQRMKERDVISWSTMISGLAQNGRSIEALRLFESMKAAGPKPNYITMVGVLFACSHAGLVEDGWKLEEALNFIDSMGFQPDCVIWRTLLGACRVHRNSCIAVHAAKEILKLEPEDEGTYILLSNIYADSRRWNDVEQVRKAMRDQGVRKEPGRSWMEVGKKAHVFIVGDFSHPEMDCIIKELNRLIGRITDVGYVPDVKFVLHDLEESRKRNHLGITARNWRLP</sequence>
<dbReference type="InterPro" id="IPR002885">
    <property type="entry name" value="PPR_rpt"/>
</dbReference>
<evidence type="ECO:0000313" key="4">
    <source>
        <dbReference type="Proteomes" id="UP001085076"/>
    </source>
</evidence>
<dbReference type="PANTHER" id="PTHR47926:SF420">
    <property type="entry name" value="REPEAT-CONTAINING PROTEIN, PUTATIVE-RELATED"/>
    <property type="match status" value="1"/>
</dbReference>
<dbReference type="GO" id="GO:0009451">
    <property type="term" value="P:RNA modification"/>
    <property type="evidence" value="ECO:0007669"/>
    <property type="project" value="InterPro"/>
</dbReference>
<dbReference type="InterPro" id="IPR046960">
    <property type="entry name" value="PPR_At4g14850-like_plant"/>
</dbReference>
<feature type="repeat" description="PPR" evidence="2">
    <location>
        <begin position="231"/>
        <end position="265"/>
    </location>
</feature>
<dbReference type="InterPro" id="IPR011990">
    <property type="entry name" value="TPR-like_helical_dom_sf"/>
</dbReference>
<comment type="caution">
    <text evidence="3">The sequence shown here is derived from an EMBL/GenBank/DDBJ whole genome shotgun (WGS) entry which is preliminary data.</text>
</comment>
<dbReference type="OrthoDB" id="185373at2759"/>
<dbReference type="Gene3D" id="1.25.40.10">
    <property type="entry name" value="Tetratricopeptide repeat domain"/>
    <property type="match status" value="1"/>
</dbReference>
<feature type="repeat" description="PPR" evidence="2">
    <location>
        <begin position="64"/>
        <end position="98"/>
    </location>
</feature>
<dbReference type="AlphaFoldDB" id="A0A9D5H3A4"/>
<dbReference type="FunFam" id="1.25.40.10:FF:000158">
    <property type="entry name" value="pentatricopeptide repeat-containing protein At2g33680"/>
    <property type="match status" value="1"/>
</dbReference>
<evidence type="ECO:0000256" key="2">
    <source>
        <dbReference type="PROSITE-ProRule" id="PRU00708"/>
    </source>
</evidence>
<dbReference type="Pfam" id="PF20431">
    <property type="entry name" value="E_motif"/>
    <property type="match status" value="1"/>
</dbReference>
<dbReference type="EMBL" id="JAGGNH010000011">
    <property type="protein sequence ID" value="KAJ0961683.1"/>
    <property type="molecule type" value="Genomic_DNA"/>
</dbReference>
<organism evidence="3 4">
    <name type="scientific">Dioscorea zingiberensis</name>
    <dbReference type="NCBI Taxonomy" id="325984"/>
    <lineage>
        <taxon>Eukaryota</taxon>
        <taxon>Viridiplantae</taxon>
        <taxon>Streptophyta</taxon>
        <taxon>Embryophyta</taxon>
        <taxon>Tracheophyta</taxon>
        <taxon>Spermatophyta</taxon>
        <taxon>Magnoliopsida</taxon>
        <taxon>Liliopsida</taxon>
        <taxon>Dioscoreales</taxon>
        <taxon>Dioscoreaceae</taxon>
        <taxon>Dioscorea</taxon>
    </lineage>
</organism>
<dbReference type="GO" id="GO:0099402">
    <property type="term" value="P:plant organ development"/>
    <property type="evidence" value="ECO:0007669"/>
    <property type="project" value="UniProtKB-ARBA"/>
</dbReference>
<dbReference type="Pfam" id="PF13041">
    <property type="entry name" value="PPR_2"/>
    <property type="match status" value="1"/>
</dbReference>
<keyword evidence="1" id="KW-0677">Repeat</keyword>
<protein>
    <recommendedName>
        <fullName evidence="5">Pentatricopeptide repeat-containing protein</fullName>
    </recommendedName>
</protein>
<proteinExistence type="predicted"/>